<dbReference type="EMBL" id="AFAY01000031">
    <property type="protein sequence ID" value="EGF10736.1"/>
    <property type="molecule type" value="Genomic_DNA"/>
</dbReference>
<dbReference type="RefSeq" id="WP_007342624.1">
    <property type="nucleotide sequence ID" value="NZ_GL878494.1"/>
</dbReference>
<keyword evidence="2" id="KW-1185">Reference proteome</keyword>
<dbReference type="Proteomes" id="UP000004105">
    <property type="component" value="Unassembled WGS sequence"/>
</dbReference>
<accession>F2BCY7</accession>
<name>F2BCY7_9NEIS</name>
<dbReference type="AlphaFoldDB" id="F2BCY7"/>
<comment type="caution">
    <text evidence="1">The sequence shown here is derived from an EMBL/GenBank/DDBJ whole genome shotgun (WGS) entry which is preliminary data.</text>
</comment>
<evidence type="ECO:0000313" key="1">
    <source>
        <dbReference type="EMBL" id="EGF10736.1"/>
    </source>
</evidence>
<gene>
    <name evidence="1" type="ORF">HMPREF9123_1618</name>
</gene>
<protein>
    <submittedName>
        <fullName evidence="1">Uncharacterized protein</fullName>
    </submittedName>
</protein>
<sequence length="325" mass="36150">MNPGFPRFFLLFVLFVLVLCGGSQAYRLYDGRAEARRILRDTVAELRRRLPPPDKADAAAMPQKLPRLREGMLYYAERKAYKYTFDYTFDEHNPEFLERRSIWLSPQGGRWRCWAGVKDSVRGADSDCGERAIVAGLTEREHALAKANWCGRLAAANTPDWQNGPVYVVFVPPKKARGVEQNVKEKVKVRAVHFAQAHLVLYTADWDTVWQLELPDGAKSLTLIGSEIYDGETSAVSEAVIKNSFDYPNIRKKCVELPGGAELSGYYSEDMWQDATLAAVFRNPAVHPIITVAEGAEPAILLDAAGQGAGRLKNETAQTAASQGD</sequence>
<organism evidence="1 2">
    <name type="scientific">Neisseria bacilliformis ATCC BAA-1200</name>
    <dbReference type="NCBI Taxonomy" id="888742"/>
    <lineage>
        <taxon>Bacteria</taxon>
        <taxon>Pseudomonadati</taxon>
        <taxon>Pseudomonadota</taxon>
        <taxon>Betaproteobacteria</taxon>
        <taxon>Neisseriales</taxon>
        <taxon>Neisseriaceae</taxon>
        <taxon>Neisseria</taxon>
    </lineage>
</organism>
<dbReference type="HOGENOM" id="CLU_865519_0_0_4"/>
<reference evidence="1 2" key="1">
    <citation type="submission" date="2011-02" db="EMBL/GenBank/DDBJ databases">
        <authorList>
            <person name="Muzny D."/>
            <person name="Qin X."/>
            <person name="Deng J."/>
            <person name="Jiang H."/>
            <person name="Liu Y."/>
            <person name="Qu J."/>
            <person name="Song X.-Z."/>
            <person name="Zhang L."/>
            <person name="Thornton R."/>
            <person name="Coyle M."/>
            <person name="Francisco L."/>
            <person name="Jackson L."/>
            <person name="Javaid M."/>
            <person name="Korchina V."/>
            <person name="Kovar C."/>
            <person name="Mata R."/>
            <person name="Mathew T."/>
            <person name="Ngo R."/>
            <person name="Nguyen L."/>
            <person name="Nguyen N."/>
            <person name="Okwuonu G."/>
            <person name="Ongeri F."/>
            <person name="Pham C."/>
            <person name="Simmons D."/>
            <person name="Wilczek-Boney K."/>
            <person name="Hale W."/>
            <person name="Jakkamsetti A."/>
            <person name="Pham P."/>
            <person name="Ruth R."/>
            <person name="San Lucas F."/>
            <person name="Warren J."/>
            <person name="Zhang J."/>
            <person name="Zhao Z."/>
            <person name="Zhou C."/>
            <person name="Zhu D."/>
            <person name="Lee S."/>
            <person name="Bess C."/>
            <person name="Blankenburg K."/>
            <person name="Forbes L."/>
            <person name="Fu Q."/>
            <person name="Gubbala S."/>
            <person name="Hirani K."/>
            <person name="Jayaseelan J.C."/>
            <person name="Lara F."/>
            <person name="Munidasa M."/>
            <person name="Palculict T."/>
            <person name="Patil S."/>
            <person name="Pu L.-L."/>
            <person name="Saada N."/>
            <person name="Tang L."/>
            <person name="Weissenberger G."/>
            <person name="Zhu Y."/>
            <person name="Hemphill L."/>
            <person name="Shang Y."/>
            <person name="Youmans B."/>
            <person name="Ayvaz T."/>
            <person name="Ross M."/>
            <person name="Santibanez J."/>
            <person name="Aqrawi P."/>
            <person name="Gross S."/>
            <person name="Joshi V."/>
            <person name="Fowler G."/>
            <person name="Nazareth L."/>
            <person name="Reid J."/>
            <person name="Worley K."/>
            <person name="Petrosino J."/>
            <person name="Highlander S."/>
            <person name="Gibbs R."/>
        </authorList>
    </citation>
    <scope>NUCLEOTIDE SEQUENCE [LARGE SCALE GENOMIC DNA]</scope>
    <source>
        <strain evidence="1 2">ATCC BAA-1200</strain>
    </source>
</reference>
<proteinExistence type="predicted"/>
<evidence type="ECO:0000313" key="2">
    <source>
        <dbReference type="Proteomes" id="UP000004105"/>
    </source>
</evidence>
<dbReference type="STRING" id="267212.GCA_001063965_00077"/>
<dbReference type="OrthoDB" id="8338at482"/>